<dbReference type="GO" id="GO:0022857">
    <property type="term" value="F:transmembrane transporter activity"/>
    <property type="evidence" value="ECO:0007669"/>
    <property type="project" value="UniProtKB-UniRule"/>
</dbReference>
<dbReference type="Pfam" id="PF06808">
    <property type="entry name" value="DctM"/>
    <property type="match status" value="1"/>
</dbReference>
<evidence type="ECO:0000256" key="3">
    <source>
        <dbReference type="ARBA" id="ARBA00022519"/>
    </source>
</evidence>
<dbReference type="InterPro" id="IPR004681">
    <property type="entry name" value="TRAP_DctM"/>
</dbReference>
<comment type="caution">
    <text evidence="7">Lacks conserved residue(s) required for the propagation of feature annotation.</text>
</comment>
<evidence type="ECO:0000256" key="1">
    <source>
        <dbReference type="ARBA" id="ARBA00004429"/>
    </source>
</evidence>
<feature type="transmembrane region" description="Helical" evidence="7">
    <location>
        <begin position="240"/>
        <end position="259"/>
    </location>
</feature>
<feature type="transmembrane region" description="Helical" evidence="7">
    <location>
        <begin position="279"/>
        <end position="301"/>
    </location>
</feature>
<feature type="transmembrane region" description="Helical" evidence="7">
    <location>
        <begin position="170"/>
        <end position="193"/>
    </location>
</feature>
<evidence type="ECO:0000256" key="7">
    <source>
        <dbReference type="RuleBase" id="RU369079"/>
    </source>
</evidence>
<feature type="transmembrane region" description="Helical" evidence="7">
    <location>
        <begin position="134"/>
        <end position="158"/>
    </location>
</feature>
<dbReference type="OrthoDB" id="7374726at2"/>
<feature type="transmembrane region" description="Helical" evidence="7">
    <location>
        <begin position="46"/>
        <end position="69"/>
    </location>
</feature>
<dbReference type="PANTHER" id="PTHR33362:SF5">
    <property type="entry name" value="C4-DICARBOXYLATE TRAP TRANSPORTER LARGE PERMEASE PROTEIN DCTM"/>
    <property type="match status" value="1"/>
</dbReference>
<protein>
    <recommendedName>
        <fullName evidence="7">TRAP transporter large permease protein</fullName>
    </recommendedName>
</protein>
<dbReference type="AlphaFoldDB" id="A0A327JRT4"/>
<feature type="transmembrane region" description="Helical" evidence="7">
    <location>
        <begin position="399"/>
        <end position="420"/>
    </location>
</feature>
<feature type="transmembrane region" description="Helical" evidence="7">
    <location>
        <begin position="100"/>
        <end position="122"/>
    </location>
</feature>
<dbReference type="PANTHER" id="PTHR33362">
    <property type="entry name" value="SIALIC ACID TRAP TRANSPORTER PERMEASE PROTEIN SIAT-RELATED"/>
    <property type="match status" value="1"/>
</dbReference>
<comment type="function">
    <text evidence="7">Part of the tripartite ATP-independent periplasmic (TRAP) transport system.</text>
</comment>
<organism evidence="9 10">
    <name type="scientific">Rhodobium orientis</name>
    <dbReference type="NCBI Taxonomy" id="34017"/>
    <lineage>
        <taxon>Bacteria</taxon>
        <taxon>Pseudomonadati</taxon>
        <taxon>Pseudomonadota</taxon>
        <taxon>Alphaproteobacteria</taxon>
        <taxon>Hyphomicrobiales</taxon>
        <taxon>Rhodobiaceae</taxon>
        <taxon>Rhodobium</taxon>
    </lineage>
</organism>
<feature type="transmembrane region" description="Helical" evidence="7">
    <location>
        <begin position="313"/>
        <end position="343"/>
    </location>
</feature>
<feature type="transmembrane region" description="Helical" evidence="7">
    <location>
        <begin position="355"/>
        <end position="379"/>
    </location>
</feature>
<keyword evidence="4 7" id="KW-0812">Transmembrane</keyword>
<dbReference type="GO" id="GO:0005886">
    <property type="term" value="C:plasma membrane"/>
    <property type="evidence" value="ECO:0007669"/>
    <property type="project" value="UniProtKB-SubCell"/>
</dbReference>
<comment type="subcellular location">
    <subcellularLocation>
        <location evidence="1 7">Cell inner membrane</location>
        <topology evidence="1 7">Multi-pass membrane protein</topology>
    </subcellularLocation>
</comment>
<keyword evidence="2" id="KW-1003">Cell membrane</keyword>
<dbReference type="InterPro" id="IPR010656">
    <property type="entry name" value="DctM"/>
</dbReference>
<keyword evidence="5 7" id="KW-1133">Transmembrane helix</keyword>
<proteinExistence type="inferred from homology"/>
<evidence type="ECO:0000256" key="4">
    <source>
        <dbReference type="ARBA" id="ARBA00022692"/>
    </source>
</evidence>
<feature type="domain" description="TRAP C4-dicarboxylate transport system permease DctM subunit" evidence="8">
    <location>
        <begin position="7"/>
        <end position="415"/>
    </location>
</feature>
<dbReference type="Proteomes" id="UP000249299">
    <property type="component" value="Unassembled WGS sequence"/>
</dbReference>
<evidence type="ECO:0000259" key="8">
    <source>
        <dbReference type="Pfam" id="PF06808"/>
    </source>
</evidence>
<gene>
    <name evidence="9" type="ORF">CH339_09485</name>
</gene>
<keyword evidence="7" id="KW-0813">Transport</keyword>
<dbReference type="NCBIfam" id="TIGR00786">
    <property type="entry name" value="dctM"/>
    <property type="match status" value="1"/>
</dbReference>
<evidence type="ECO:0000313" key="9">
    <source>
        <dbReference type="EMBL" id="RAI27602.1"/>
    </source>
</evidence>
<dbReference type="PIRSF" id="PIRSF006066">
    <property type="entry name" value="HI0050"/>
    <property type="match status" value="1"/>
</dbReference>
<evidence type="ECO:0000256" key="5">
    <source>
        <dbReference type="ARBA" id="ARBA00022989"/>
    </source>
</evidence>
<keyword evidence="10" id="KW-1185">Reference proteome</keyword>
<comment type="caution">
    <text evidence="9">The sequence shown here is derived from an EMBL/GenBank/DDBJ whole genome shotgun (WGS) entry which is preliminary data.</text>
</comment>
<comment type="subunit">
    <text evidence="7">The complex comprises the extracytoplasmic solute receptor protein and the two transmembrane proteins.</text>
</comment>
<keyword evidence="6 7" id="KW-0472">Membrane</keyword>
<sequence>MAATLIILVLGFLAIGMPVAFALWLTGLITVVLFGVTSFTQIAQSIYSGLDSFILLAIPFFILAGNIMLHSGFARYLFDFMQSLVGGIPGGASVGASGSAAVFGAMTGSSVASAAALGRVMIPVMETLGYPRKYTAGLMAAGGTLGLLIPPSVTLVIYGEMAQQSVRDLFIAGVVPGICAASVISLVGFAIAIRKRYGISSEAFSFQRVRKSFVKAAPALVMPVVVLGGIYSGVFTPTEAAAASVVYGLAVGMLVYRSIKVSDLPRIFVESARGTSSVLFILSGALFVGFLATLAGIPQSIVHAIEVLDLSPLAFLAITSIVLIILGCFLDGFTLLTVVAPLLLPSVVSLGINPIHFAIVLVLNIEIAAITPPIGLNLFVIAGISGTTMQEVVVGSTPFVLALFAVLVIVMLFPTLSLILI</sequence>
<feature type="transmembrane region" description="Helical" evidence="7">
    <location>
        <begin position="213"/>
        <end position="234"/>
    </location>
</feature>
<dbReference type="RefSeq" id="WP_111434117.1">
    <property type="nucleotide sequence ID" value="NZ_JACIGG010000001.1"/>
</dbReference>
<evidence type="ECO:0000256" key="6">
    <source>
        <dbReference type="ARBA" id="ARBA00023136"/>
    </source>
</evidence>
<reference evidence="9 10" key="1">
    <citation type="submission" date="2017-07" db="EMBL/GenBank/DDBJ databases">
        <title>Draft Genome Sequences of Select Purple Nonsulfur Bacteria.</title>
        <authorList>
            <person name="Lasarre B."/>
            <person name="Mckinlay J.B."/>
        </authorList>
    </citation>
    <scope>NUCLEOTIDE SEQUENCE [LARGE SCALE GENOMIC DNA]</scope>
    <source>
        <strain evidence="9 10">DSM 11290</strain>
    </source>
</reference>
<comment type="similarity">
    <text evidence="7">Belongs to the TRAP transporter large permease family.</text>
</comment>
<evidence type="ECO:0000256" key="2">
    <source>
        <dbReference type="ARBA" id="ARBA00022475"/>
    </source>
</evidence>
<accession>A0A327JRT4</accession>
<dbReference type="EMBL" id="NPEV01000016">
    <property type="protein sequence ID" value="RAI27602.1"/>
    <property type="molecule type" value="Genomic_DNA"/>
</dbReference>
<name>A0A327JRT4_9HYPH</name>
<keyword evidence="3 7" id="KW-0997">Cell inner membrane</keyword>
<evidence type="ECO:0000313" key="10">
    <source>
        <dbReference type="Proteomes" id="UP000249299"/>
    </source>
</evidence>